<proteinExistence type="predicted"/>
<dbReference type="AlphaFoldDB" id="A0A1J8PWI4"/>
<keyword evidence="3" id="KW-1185">Reference proteome</keyword>
<dbReference type="Proteomes" id="UP000183567">
    <property type="component" value="Unassembled WGS sequence"/>
</dbReference>
<evidence type="ECO:0000256" key="1">
    <source>
        <dbReference type="SAM" id="MobiDB-lite"/>
    </source>
</evidence>
<protein>
    <submittedName>
        <fullName evidence="2">Uncharacterized protein</fullName>
    </submittedName>
</protein>
<accession>A0A1J8PWI4</accession>
<dbReference type="EMBL" id="LVVM01004471">
    <property type="protein sequence ID" value="OJA12823.1"/>
    <property type="molecule type" value="Genomic_DNA"/>
</dbReference>
<evidence type="ECO:0000313" key="3">
    <source>
        <dbReference type="Proteomes" id="UP000183567"/>
    </source>
</evidence>
<sequence>MSENDIRDTFGAPALVLSLCTVTTNLEHILRPHLHPPRPQIHNPVSPGTPCALSTVRK</sequence>
<evidence type="ECO:0000313" key="2">
    <source>
        <dbReference type="EMBL" id="OJA12823.1"/>
    </source>
</evidence>
<feature type="region of interest" description="Disordered" evidence="1">
    <location>
        <begin position="35"/>
        <end position="58"/>
    </location>
</feature>
<comment type="caution">
    <text evidence="2">The sequence shown here is derived from an EMBL/GenBank/DDBJ whole genome shotgun (WGS) entry which is preliminary data.</text>
</comment>
<organism evidence="2 3">
    <name type="scientific">Rhizopogon vesiculosus</name>
    <dbReference type="NCBI Taxonomy" id="180088"/>
    <lineage>
        <taxon>Eukaryota</taxon>
        <taxon>Fungi</taxon>
        <taxon>Dikarya</taxon>
        <taxon>Basidiomycota</taxon>
        <taxon>Agaricomycotina</taxon>
        <taxon>Agaricomycetes</taxon>
        <taxon>Agaricomycetidae</taxon>
        <taxon>Boletales</taxon>
        <taxon>Suillineae</taxon>
        <taxon>Rhizopogonaceae</taxon>
        <taxon>Rhizopogon</taxon>
    </lineage>
</organism>
<name>A0A1J8PWI4_9AGAM</name>
<gene>
    <name evidence="2" type="ORF">AZE42_10165</name>
</gene>
<reference evidence="2 3" key="1">
    <citation type="submission" date="2016-03" db="EMBL/GenBank/DDBJ databases">
        <title>Comparative genomics of the ectomycorrhizal sister species Rhizopogon vinicolor and Rhizopogon vesiculosus (Basidiomycota: Boletales) reveals a divergence of the mating type B locus.</title>
        <authorList>
            <person name="Mujic A.B."/>
            <person name="Kuo A."/>
            <person name="Tritt A."/>
            <person name="Lipzen A."/>
            <person name="Chen C."/>
            <person name="Johnson J."/>
            <person name="Sharma A."/>
            <person name="Barry K."/>
            <person name="Grigoriev I.V."/>
            <person name="Spatafora J.W."/>
        </authorList>
    </citation>
    <scope>NUCLEOTIDE SEQUENCE [LARGE SCALE GENOMIC DNA]</scope>
    <source>
        <strain evidence="2 3">AM-OR11-056</strain>
    </source>
</reference>